<keyword evidence="2" id="KW-1185">Reference proteome</keyword>
<reference evidence="1" key="1">
    <citation type="journal article" date="2021" name="Environ. Microbiol.">
        <title>Gene family expansions and transcriptome signatures uncover fungal adaptations to wood decay.</title>
        <authorList>
            <person name="Hage H."/>
            <person name="Miyauchi S."/>
            <person name="Viragh M."/>
            <person name="Drula E."/>
            <person name="Min B."/>
            <person name="Chaduli D."/>
            <person name="Navarro D."/>
            <person name="Favel A."/>
            <person name="Norest M."/>
            <person name="Lesage-Meessen L."/>
            <person name="Balint B."/>
            <person name="Merenyi Z."/>
            <person name="de Eugenio L."/>
            <person name="Morin E."/>
            <person name="Martinez A.T."/>
            <person name="Baldrian P."/>
            <person name="Stursova M."/>
            <person name="Martinez M.J."/>
            <person name="Novotny C."/>
            <person name="Magnuson J.K."/>
            <person name="Spatafora J.W."/>
            <person name="Maurice S."/>
            <person name="Pangilinan J."/>
            <person name="Andreopoulos W."/>
            <person name="LaButti K."/>
            <person name="Hundley H."/>
            <person name="Na H."/>
            <person name="Kuo A."/>
            <person name="Barry K."/>
            <person name="Lipzen A."/>
            <person name="Henrissat B."/>
            <person name="Riley R."/>
            <person name="Ahrendt S."/>
            <person name="Nagy L.G."/>
            <person name="Grigoriev I.V."/>
            <person name="Martin F."/>
            <person name="Rosso M.N."/>
        </authorList>
    </citation>
    <scope>NUCLEOTIDE SEQUENCE</scope>
    <source>
        <strain evidence="1">CBS 384.51</strain>
    </source>
</reference>
<name>A0ACB8TU87_9APHY</name>
<protein>
    <submittedName>
        <fullName evidence="1">P-loop containing nucleoside triphosphate hydrolase protein</fullName>
    </submittedName>
</protein>
<proteinExistence type="predicted"/>
<comment type="caution">
    <text evidence="1">The sequence shown here is derived from an EMBL/GenBank/DDBJ whole genome shotgun (WGS) entry which is preliminary data.</text>
</comment>
<organism evidence="1 2">
    <name type="scientific">Irpex rosettiformis</name>
    <dbReference type="NCBI Taxonomy" id="378272"/>
    <lineage>
        <taxon>Eukaryota</taxon>
        <taxon>Fungi</taxon>
        <taxon>Dikarya</taxon>
        <taxon>Basidiomycota</taxon>
        <taxon>Agaricomycotina</taxon>
        <taxon>Agaricomycetes</taxon>
        <taxon>Polyporales</taxon>
        <taxon>Irpicaceae</taxon>
        <taxon>Irpex</taxon>
    </lineage>
</organism>
<keyword evidence="1" id="KW-0378">Hydrolase</keyword>
<sequence length="310" mass="35034">MKPPDETVTPTLTNEELHAEIEKRFRKRPCAFQYKLLEAQQSGKNVISVARTGSGKTLTYLMPLVASPGIIIIVTALNVLGEQFEREAREANLDAISVNGENESDLVFRDIKACKYRVSFVSKIQRIVFDEAHCILQWGLSFRPEYKAATNITFYLPNIPVYLSSATMPPAAVTQLKHFFRLTEHNTITIQRSNDRPNIAMAVRRMEHPQDSYEDLAFLVPKGWKGGDPPPKKFMVFFDNKKTAEAAAKFLQARVSLDLRCKIPWFHAGMTKFFRVEQVGKLRGDGGECEEVWGFMATDSGGLVSQLHAY</sequence>
<gene>
    <name evidence="1" type="ORF">BDY19DRAFT_896372</name>
</gene>
<evidence type="ECO:0000313" key="1">
    <source>
        <dbReference type="EMBL" id="KAI0085496.1"/>
    </source>
</evidence>
<accession>A0ACB8TU87</accession>
<dbReference type="Proteomes" id="UP001055072">
    <property type="component" value="Unassembled WGS sequence"/>
</dbReference>
<dbReference type="EMBL" id="MU274930">
    <property type="protein sequence ID" value="KAI0085496.1"/>
    <property type="molecule type" value="Genomic_DNA"/>
</dbReference>
<evidence type="ECO:0000313" key="2">
    <source>
        <dbReference type="Proteomes" id="UP001055072"/>
    </source>
</evidence>